<dbReference type="Gene3D" id="1.10.238.10">
    <property type="entry name" value="EF-hand"/>
    <property type="match status" value="1"/>
</dbReference>
<dbReference type="GO" id="GO:0016020">
    <property type="term" value="C:membrane"/>
    <property type="evidence" value="ECO:0007669"/>
    <property type="project" value="UniProtKB-SubCell"/>
</dbReference>
<evidence type="ECO:0000256" key="1">
    <source>
        <dbReference type="ARBA" id="ARBA00004141"/>
    </source>
</evidence>
<evidence type="ECO:0000256" key="4">
    <source>
        <dbReference type="ARBA" id="ARBA00022989"/>
    </source>
</evidence>
<dbReference type="InterPro" id="IPR011992">
    <property type="entry name" value="EF-hand-dom_pair"/>
</dbReference>
<keyword evidence="9" id="KW-1185">Reference proteome</keyword>
<keyword evidence="5 6" id="KW-0472">Membrane</keyword>
<feature type="transmembrane region" description="Helical" evidence="6">
    <location>
        <begin position="125"/>
        <end position="144"/>
    </location>
</feature>
<dbReference type="InterPro" id="IPR027359">
    <property type="entry name" value="Volt_channel_dom_sf"/>
</dbReference>
<evidence type="ECO:0000256" key="6">
    <source>
        <dbReference type="SAM" id="Phobius"/>
    </source>
</evidence>
<gene>
    <name evidence="8" type="primary">Scn11a</name>
    <name evidence="8" type="ORF">SNAT2548_LOCUS25731</name>
</gene>
<feature type="transmembrane region" description="Helical" evidence="6">
    <location>
        <begin position="347"/>
        <end position="372"/>
    </location>
</feature>
<dbReference type="SUPFAM" id="SSF81324">
    <property type="entry name" value="Voltage-gated potassium channels"/>
    <property type="match status" value="1"/>
</dbReference>
<dbReference type="InterPro" id="IPR002048">
    <property type="entry name" value="EF_hand_dom"/>
</dbReference>
<protein>
    <submittedName>
        <fullName evidence="8">Scn11a protein</fullName>
    </submittedName>
</protein>
<dbReference type="Pfam" id="PF00520">
    <property type="entry name" value="Ion_trans"/>
    <property type="match status" value="1"/>
</dbReference>
<name>A0A812S572_9DINO</name>
<keyword evidence="4 6" id="KW-1133">Transmembrane helix</keyword>
<dbReference type="PROSITE" id="PS00018">
    <property type="entry name" value="EF_HAND_1"/>
    <property type="match status" value="1"/>
</dbReference>
<feature type="transmembrane region" description="Helical" evidence="6">
    <location>
        <begin position="268"/>
        <end position="290"/>
    </location>
</feature>
<dbReference type="InterPro" id="IPR005821">
    <property type="entry name" value="Ion_trans_dom"/>
</dbReference>
<dbReference type="SUPFAM" id="SSF47473">
    <property type="entry name" value="EF-hand"/>
    <property type="match status" value="1"/>
</dbReference>
<dbReference type="PANTHER" id="PTHR46726:SF1">
    <property type="entry name" value="TWO-PORE CALCIUM CHANNEL 3"/>
    <property type="match status" value="1"/>
</dbReference>
<comment type="subcellular location">
    <subcellularLocation>
        <location evidence="1">Membrane</location>
        <topology evidence="1">Multi-pass membrane protein</topology>
    </subcellularLocation>
</comment>
<dbReference type="GO" id="GO:0005509">
    <property type="term" value="F:calcium ion binding"/>
    <property type="evidence" value="ECO:0007669"/>
    <property type="project" value="InterPro"/>
</dbReference>
<organism evidence="8 9">
    <name type="scientific">Symbiodinium natans</name>
    <dbReference type="NCBI Taxonomy" id="878477"/>
    <lineage>
        <taxon>Eukaryota</taxon>
        <taxon>Sar</taxon>
        <taxon>Alveolata</taxon>
        <taxon>Dinophyceae</taxon>
        <taxon>Suessiales</taxon>
        <taxon>Symbiodiniaceae</taxon>
        <taxon>Symbiodinium</taxon>
    </lineage>
</organism>
<dbReference type="OrthoDB" id="426352at2759"/>
<dbReference type="Gene3D" id="1.20.120.350">
    <property type="entry name" value="Voltage-gated potassium channels. Chain C"/>
    <property type="match status" value="1"/>
</dbReference>
<comment type="caution">
    <text evidence="8">The sequence shown here is derived from an EMBL/GenBank/DDBJ whole genome shotgun (WGS) entry which is preliminary data.</text>
</comment>
<evidence type="ECO:0000313" key="9">
    <source>
        <dbReference type="Proteomes" id="UP000604046"/>
    </source>
</evidence>
<feature type="transmembrane region" description="Helical" evidence="6">
    <location>
        <begin position="310"/>
        <end position="327"/>
    </location>
</feature>
<feature type="domain" description="EF-hand" evidence="7">
    <location>
        <begin position="433"/>
        <end position="468"/>
    </location>
</feature>
<dbReference type="AlphaFoldDB" id="A0A812S572"/>
<accession>A0A812S572</accession>
<dbReference type="Gene3D" id="1.10.287.70">
    <property type="match status" value="1"/>
</dbReference>
<evidence type="ECO:0000256" key="3">
    <source>
        <dbReference type="ARBA" id="ARBA00022837"/>
    </source>
</evidence>
<evidence type="ECO:0000259" key="7">
    <source>
        <dbReference type="PROSITE" id="PS50222"/>
    </source>
</evidence>
<dbReference type="GO" id="GO:0005216">
    <property type="term" value="F:monoatomic ion channel activity"/>
    <property type="evidence" value="ECO:0007669"/>
    <property type="project" value="InterPro"/>
</dbReference>
<dbReference type="PANTHER" id="PTHR46726">
    <property type="entry name" value="TWO PORE CHANNEL 3"/>
    <property type="match status" value="1"/>
</dbReference>
<feature type="transmembrane region" description="Helical" evidence="6">
    <location>
        <begin position="164"/>
        <end position="189"/>
    </location>
</feature>
<evidence type="ECO:0000256" key="2">
    <source>
        <dbReference type="ARBA" id="ARBA00022692"/>
    </source>
</evidence>
<sequence length="517" mass="57953">MALLSAAELREELKHFASTAIREELAALKESLISELRGAEREQAEPSRKLVLEAHHGAAPGEVPAASSSPRDASLLVDQKEAAVMRDVTGSVRYMGLHGGQENDGRNKSRCSGFMMYCSDIIHNPYFEMLSAWLVVLNAVWIGVSTDWVARNWTTTVPDWFHYTDWLFCVFAVVELFIRFGAQGIAFFYEDQWRWNLFDTVVVSTQVADLAVSVIERSESFSEAASQRTIQGLRVLKLVRILRIARIASAFPELHILISSIIDSLQSLFWTMVLIFACLYGVAVVITQVVSDHKIAMGREVMEQHQEEMLHFFGSLDSTMVALYMVISEGIHWSELMNQLEETLGSWVKLLFVAFTGFELFAMMNIITACFVDSAMKVAAKAETKEVLDSLWGLLCQDAARDVDTDEKIVTREQFIAAYGHESMRKFLDLINAHTEDPDHVFSMIDRDGDGSLTAPEFLVCCERLMGPSKASMIVKIANEARQLAMQQDKVLKQVAADFKAGHQEILSILGQRGSSR</sequence>
<evidence type="ECO:0000256" key="5">
    <source>
        <dbReference type="ARBA" id="ARBA00023136"/>
    </source>
</evidence>
<dbReference type="EMBL" id="CAJNDS010002406">
    <property type="protein sequence ID" value="CAE7462285.1"/>
    <property type="molecule type" value="Genomic_DNA"/>
</dbReference>
<dbReference type="Proteomes" id="UP000604046">
    <property type="component" value="Unassembled WGS sequence"/>
</dbReference>
<evidence type="ECO:0000313" key="8">
    <source>
        <dbReference type="EMBL" id="CAE7462285.1"/>
    </source>
</evidence>
<keyword evidence="2 6" id="KW-0812">Transmembrane</keyword>
<keyword evidence="3" id="KW-0106">Calcium</keyword>
<reference evidence="8" key="1">
    <citation type="submission" date="2021-02" db="EMBL/GenBank/DDBJ databases">
        <authorList>
            <person name="Dougan E. K."/>
            <person name="Rhodes N."/>
            <person name="Thang M."/>
            <person name="Chan C."/>
        </authorList>
    </citation>
    <scope>NUCLEOTIDE SEQUENCE</scope>
</reference>
<dbReference type="InterPro" id="IPR018247">
    <property type="entry name" value="EF_Hand_1_Ca_BS"/>
</dbReference>
<proteinExistence type="predicted"/>
<dbReference type="PROSITE" id="PS50222">
    <property type="entry name" value="EF_HAND_2"/>
    <property type="match status" value="1"/>
</dbReference>